<reference evidence="3 4" key="1">
    <citation type="journal article" date="2018" name="Nat. Ecol. Evol.">
        <title>Shark genomes provide insights into elasmobranch evolution and the origin of vertebrates.</title>
        <authorList>
            <person name="Hara Y"/>
            <person name="Yamaguchi K"/>
            <person name="Onimaru K"/>
            <person name="Kadota M"/>
            <person name="Koyanagi M"/>
            <person name="Keeley SD"/>
            <person name="Tatsumi K"/>
            <person name="Tanaka K"/>
            <person name="Motone F"/>
            <person name="Kageyama Y"/>
            <person name="Nozu R"/>
            <person name="Adachi N"/>
            <person name="Nishimura O"/>
            <person name="Nakagawa R"/>
            <person name="Tanegashima C"/>
            <person name="Kiyatake I"/>
            <person name="Matsumoto R"/>
            <person name="Murakumo K"/>
            <person name="Nishida K"/>
            <person name="Terakita A"/>
            <person name="Kuratani S"/>
            <person name="Sato K"/>
            <person name="Hyodo S Kuraku.S."/>
        </authorList>
    </citation>
    <scope>NUCLEOTIDE SEQUENCE [LARGE SCALE GENOMIC DNA]</scope>
</reference>
<evidence type="ECO:0000256" key="1">
    <source>
        <dbReference type="ARBA" id="ARBA00023157"/>
    </source>
</evidence>
<sequence>MSRSAITVISSEEITLIALNGRSKTYDTFLTLPTTVLGTKYYIITYSVDSLYNMKQFAIVNSNEHVLITITVSGSLTFNGTQYNDKESFSFIMEPNEAVQFQSSTDLTGTKVSSSKPVAVFSGDQCITVPPSNCDHIGENLYPVDKWSDSFIVFPLMKKKKEDLITIIASENDTTVQVHTEVGDNRLLLHESAHINVTVTGGITLKSDKPIMVIYLFTGGSNPIVSTFDPFLLTIIPSIFFSNYYVFVTMQRLFNYLLAISPGHNVASIDLDGRLLSTYPFEILHFAGFTGIRIYLGETGERHVISHPSVHFAIYIYGIGRAESYGYPMGNIQPPIKQEKWGSLTCLPEAAVYMLPSSVLTSAKLSTNDVHLIDPTCHADQRDENWVIITAPFNSCGTTIINETGKIAYFNIVYGTAPQTSIHRLQIKLNCEMLTVENITMAFVPRTLYASHLGHYNVSFTLFHSEAFNDPVRDFPYEVELNRTLYVQMKAETADKGVAIFTDNCVSVPSLNANIVAYTIIENGCARDATLRSHQSSDTREQRFSFHVFKFHDYPKVYVLCEVMICHKNSLPNRCAQGCLPGKHKRALSARDDKVKSARLSQGPIIFRRDFEGGSSLGRRSQVSSHRFSPVNGQHWSRKTRRYYLQQFHGFRRIPSS</sequence>
<dbReference type="PANTHER" id="PTHR46534:SF2">
    <property type="entry name" value="VWFD DOMAIN-CONTAINING PROTEIN"/>
    <property type="match status" value="1"/>
</dbReference>
<evidence type="ECO:0000313" key="3">
    <source>
        <dbReference type="EMBL" id="GCC17392.1"/>
    </source>
</evidence>
<keyword evidence="1" id="KW-1015">Disulfide bond</keyword>
<comment type="caution">
    <text evidence="3">The sequence shown here is derived from an EMBL/GenBank/DDBJ whole genome shotgun (WGS) entry which is preliminary data.</text>
</comment>
<evidence type="ECO:0000259" key="2">
    <source>
        <dbReference type="PROSITE" id="PS51034"/>
    </source>
</evidence>
<dbReference type="EMBL" id="BEZZ01002701">
    <property type="protein sequence ID" value="GCC17392.1"/>
    <property type="molecule type" value="Genomic_DNA"/>
</dbReference>
<dbReference type="STRING" id="137246.A0A401RGW7"/>
<dbReference type="PROSITE" id="PS51034">
    <property type="entry name" value="ZP_2"/>
    <property type="match status" value="1"/>
</dbReference>
<dbReference type="Pfam" id="PF00100">
    <property type="entry name" value="Zona_pellucida"/>
    <property type="match status" value="1"/>
</dbReference>
<protein>
    <recommendedName>
        <fullName evidence="2">ZP domain-containing protein</fullName>
    </recommendedName>
</protein>
<dbReference type="InterPro" id="IPR035234">
    <property type="entry name" value="IgGFc-bd_N"/>
</dbReference>
<dbReference type="Gene3D" id="2.60.40.4100">
    <property type="entry name" value="Zona pellucida, ZP-C domain"/>
    <property type="match status" value="1"/>
</dbReference>
<dbReference type="Gene3D" id="2.60.40.3210">
    <property type="entry name" value="Zona pellucida, ZP-N domain"/>
    <property type="match status" value="1"/>
</dbReference>
<dbReference type="Pfam" id="PF17517">
    <property type="entry name" value="IgGFc_binding"/>
    <property type="match status" value="1"/>
</dbReference>
<proteinExistence type="predicted"/>
<dbReference type="Proteomes" id="UP000287033">
    <property type="component" value="Unassembled WGS sequence"/>
</dbReference>
<organism evidence="3 4">
    <name type="scientific">Chiloscyllium punctatum</name>
    <name type="common">Brownbanded bambooshark</name>
    <name type="synonym">Hemiscyllium punctatum</name>
    <dbReference type="NCBI Taxonomy" id="137246"/>
    <lineage>
        <taxon>Eukaryota</taxon>
        <taxon>Metazoa</taxon>
        <taxon>Chordata</taxon>
        <taxon>Craniata</taxon>
        <taxon>Vertebrata</taxon>
        <taxon>Chondrichthyes</taxon>
        <taxon>Elasmobranchii</taxon>
        <taxon>Galeomorphii</taxon>
        <taxon>Galeoidea</taxon>
        <taxon>Orectolobiformes</taxon>
        <taxon>Hemiscylliidae</taxon>
        <taxon>Chiloscyllium</taxon>
    </lineage>
</organism>
<dbReference type="OrthoDB" id="9987373at2759"/>
<name>A0A401RGW7_CHIPU</name>
<evidence type="ECO:0000313" key="4">
    <source>
        <dbReference type="Proteomes" id="UP000287033"/>
    </source>
</evidence>
<dbReference type="InterPro" id="IPR055355">
    <property type="entry name" value="ZP-C"/>
</dbReference>
<dbReference type="InterPro" id="IPR001507">
    <property type="entry name" value="ZP_dom"/>
</dbReference>
<dbReference type="Pfam" id="PF23344">
    <property type="entry name" value="ZP-N"/>
    <property type="match status" value="1"/>
</dbReference>
<dbReference type="OMA" id="RGHYNIS"/>
<feature type="domain" description="ZP" evidence="2">
    <location>
        <begin position="345"/>
        <end position="582"/>
    </location>
</feature>
<dbReference type="SMART" id="SM00241">
    <property type="entry name" value="ZP"/>
    <property type="match status" value="1"/>
</dbReference>
<dbReference type="PANTHER" id="PTHR46534">
    <property type="entry name" value="IGGFC_BINDING DOMAIN-CONTAINING PROTEIN"/>
    <property type="match status" value="1"/>
</dbReference>
<dbReference type="InterPro" id="IPR055356">
    <property type="entry name" value="ZP-N"/>
</dbReference>
<dbReference type="InterPro" id="IPR042235">
    <property type="entry name" value="ZP-C_dom"/>
</dbReference>
<keyword evidence="4" id="KW-1185">Reference proteome</keyword>
<accession>A0A401RGW7</accession>
<gene>
    <name evidence="3" type="ORF">chiPu_0020553</name>
</gene>
<dbReference type="AlphaFoldDB" id="A0A401RGW7"/>